<keyword evidence="2" id="KW-1185">Reference proteome</keyword>
<dbReference type="Proteomes" id="UP001303946">
    <property type="component" value="Chromosome"/>
</dbReference>
<evidence type="ECO:0000313" key="2">
    <source>
        <dbReference type="Proteomes" id="UP001303946"/>
    </source>
</evidence>
<accession>A0ABZ0CYV5</accession>
<dbReference type="InterPro" id="IPR014942">
    <property type="entry name" value="AbiEii"/>
</dbReference>
<dbReference type="RefSeq" id="WP_316703036.1">
    <property type="nucleotide sequence ID" value="NZ_CP136336.1"/>
</dbReference>
<sequence length="234" mass="26031">MFERPHHRRIATVLESLDAPLLLTHRCLFGGGTAVALRYGEYRESVDVDFLVSDVAGYRELRQRLTGPRGLQALVRDGASLQALREVRADQYGLRTMLKVDDAEIKFEIVLEGRIELDPPGPEDLLSGVATLTRLDMATTKLLANSDRWADDLVFSRDLIDLAMMQPKGKLLKLAIAKAQAAYGESVERDLAKAVDHLLGREGRLERCMSAMQICVPRALLWKRIKALRPAGAA</sequence>
<gene>
    <name evidence="1" type="ORF">RXV79_08720</name>
</gene>
<dbReference type="Pfam" id="PF08843">
    <property type="entry name" value="AbiEii"/>
    <property type="match status" value="1"/>
</dbReference>
<dbReference type="EMBL" id="CP136336">
    <property type="protein sequence ID" value="WOB10135.1"/>
    <property type="molecule type" value="Genomic_DNA"/>
</dbReference>
<reference evidence="1 2" key="1">
    <citation type="submission" date="2023-10" db="EMBL/GenBank/DDBJ databases">
        <title>Bacteria for the degradation of biodegradable plastic PBAT(Polybutylene adipate terephthalate).</title>
        <authorList>
            <person name="Weon H.-Y."/>
            <person name="Yeon J."/>
        </authorList>
    </citation>
    <scope>NUCLEOTIDE SEQUENCE [LARGE SCALE GENOMIC DNA]</scope>
    <source>
        <strain evidence="1 2">SBD 7-3</strain>
    </source>
</reference>
<proteinExistence type="predicted"/>
<dbReference type="GO" id="GO:0016740">
    <property type="term" value="F:transferase activity"/>
    <property type="evidence" value="ECO:0007669"/>
    <property type="project" value="UniProtKB-KW"/>
</dbReference>
<protein>
    <submittedName>
        <fullName evidence="1">Nucleotidyl transferase AbiEii/AbiGii toxin family protein</fullName>
    </submittedName>
</protein>
<name>A0ABZ0CYV5_9BURK</name>
<evidence type="ECO:0000313" key="1">
    <source>
        <dbReference type="EMBL" id="WOB10135.1"/>
    </source>
</evidence>
<organism evidence="1 2">
    <name type="scientific">Piscinibacter gummiphilus</name>
    <dbReference type="NCBI Taxonomy" id="946333"/>
    <lineage>
        <taxon>Bacteria</taxon>
        <taxon>Pseudomonadati</taxon>
        <taxon>Pseudomonadota</taxon>
        <taxon>Betaproteobacteria</taxon>
        <taxon>Burkholderiales</taxon>
        <taxon>Sphaerotilaceae</taxon>
        <taxon>Piscinibacter</taxon>
    </lineage>
</organism>
<keyword evidence="1" id="KW-0808">Transferase</keyword>